<dbReference type="RefSeq" id="WP_253446458.1">
    <property type="nucleotide sequence ID" value="NZ_JALJYF010000001.1"/>
</dbReference>
<sequence length="206" mass="21896">MRPRIKICGVTSASQAEAAAEAGVDALGLVFHPNSPRAITLSQAVEISRAIPAFVSVVGLFMDPEKARVNEVLARVPLEMLQFHGRESAAFCRAFGRRYIKALGMSGGVDPMTLAGEYEDAAALLLDSHAGNRAGGTGEVFDWQRLPQALQRPLVLAGGLSPGNVARAVEQVRPWGVDVSSGVESAPGVKDPVKMSHFINEVHRVC</sequence>
<keyword evidence="7 9" id="KW-0057">Aromatic amino acid biosynthesis</keyword>
<feature type="domain" description="N-(5'phosphoribosyl) anthranilate isomerase (PRAI)" evidence="10">
    <location>
        <begin position="5"/>
        <end position="200"/>
    </location>
</feature>
<evidence type="ECO:0000256" key="9">
    <source>
        <dbReference type="HAMAP-Rule" id="MF_00135"/>
    </source>
</evidence>
<evidence type="ECO:0000256" key="2">
    <source>
        <dbReference type="ARBA" id="ARBA00004664"/>
    </source>
</evidence>
<evidence type="ECO:0000256" key="1">
    <source>
        <dbReference type="ARBA" id="ARBA00001164"/>
    </source>
</evidence>
<proteinExistence type="inferred from homology"/>
<keyword evidence="6 9" id="KW-0822">Tryptophan biosynthesis</keyword>
<dbReference type="InterPro" id="IPR011060">
    <property type="entry name" value="RibuloseP-bd_barrel"/>
</dbReference>
<dbReference type="InterPro" id="IPR013785">
    <property type="entry name" value="Aldolase_TIM"/>
</dbReference>
<protein>
    <recommendedName>
        <fullName evidence="4 9">N-(5'-phosphoribosyl)anthranilate isomerase</fullName>
        <shortName evidence="9">PRAI</shortName>
        <ecNumber evidence="3 9">5.3.1.24</ecNumber>
    </recommendedName>
</protein>
<dbReference type="EMBL" id="JALJYF010000001">
    <property type="protein sequence ID" value="MCP1727102.1"/>
    <property type="molecule type" value="Genomic_DNA"/>
</dbReference>
<dbReference type="InterPro" id="IPR001240">
    <property type="entry name" value="PRAI_dom"/>
</dbReference>
<dbReference type="Gene3D" id="3.20.20.70">
    <property type="entry name" value="Aldolase class I"/>
    <property type="match status" value="1"/>
</dbReference>
<evidence type="ECO:0000256" key="4">
    <source>
        <dbReference type="ARBA" id="ARBA00022272"/>
    </source>
</evidence>
<name>A0ABT1GB31_9GAMM</name>
<dbReference type="Pfam" id="PF00697">
    <property type="entry name" value="PRAI"/>
    <property type="match status" value="1"/>
</dbReference>
<dbReference type="PANTHER" id="PTHR42894:SF1">
    <property type="entry name" value="N-(5'-PHOSPHORIBOSYL)ANTHRANILATE ISOMERASE"/>
    <property type="match status" value="1"/>
</dbReference>
<evidence type="ECO:0000256" key="7">
    <source>
        <dbReference type="ARBA" id="ARBA00023141"/>
    </source>
</evidence>
<comment type="caution">
    <text evidence="11">The sequence shown here is derived from an EMBL/GenBank/DDBJ whole genome shotgun (WGS) entry which is preliminary data.</text>
</comment>
<evidence type="ECO:0000256" key="3">
    <source>
        <dbReference type="ARBA" id="ARBA00012572"/>
    </source>
</evidence>
<dbReference type="SUPFAM" id="SSF51366">
    <property type="entry name" value="Ribulose-phoshate binding barrel"/>
    <property type="match status" value="1"/>
</dbReference>
<evidence type="ECO:0000256" key="6">
    <source>
        <dbReference type="ARBA" id="ARBA00022822"/>
    </source>
</evidence>
<keyword evidence="12" id="KW-1185">Reference proteome</keyword>
<evidence type="ECO:0000256" key="5">
    <source>
        <dbReference type="ARBA" id="ARBA00022605"/>
    </source>
</evidence>
<dbReference type="Proteomes" id="UP001523550">
    <property type="component" value="Unassembled WGS sequence"/>
</dbReference>
<evidence type="ECO:0000259" key="10">
    <source>
        <dbReference type="Pfam" id="PF00697"/>
    </source>
</evidence>
<dbReference type="CDD" id="cd00405">
    <property type="entry name" value="PRAI"/>
    <property type="match status" value="1"/>
</dbReference>
<dbReference type="HAMAP" id="MF_00135">
    <property type="entry name" value="PRAI"/>
    <property type="match status" value="1"/>
</dbReference>
<accession>A0ABT1GB31</accession>
<dbReference type="NCBIfam" id="NF002298">
    <property type="entry name" value="PRK01222.1-4"/>
    <property type="match status" value="1"/>
</dbReference>
<evidence type="ECO:0000313" key="12">
    <source>
        <dbReference type="Proteomes" id="UP001523550"/>
    </source>
</evidence>
<reference evidence="11 12" key="1">
    <citation type="submission" date="2022-03" db="EMBL/GenBank/DDBJ databases">
        <title>Genomic Encyclopedia of Type Strains, Phase III (KMG-III): the genomes of soil and plant-associated and newly described type strains.</title>
        <authorList>
            <person name="Whitman W."/>
        </authorList>
    </citation>
    <scope>NUCLEOTIDE SEQUENCE [LARGE SCALE GENOMIC DNA]</scope>
    <source>
        <strain evidence="11 12">BSker1</strain>
    </source>
</reference>
<comment type="pathway">
    <text evidence="2 9">Amino-acid biosynthesis; L-tryptophan biosynthesis; L-tryptophan from chorismate: step 3/5.</text>
</comment>
<dbReference type="PANTHER" id="PTHR42894">
    <property type="entry name" value="N-(5'-PHOSPHORIBOSYL)ANTHRANILATE ISOMERASE"/>
    <property type="match status" value="1"/>
</dbReference>
<evidence type="ECO:0000313" key="11">
    <source>
        <dbReference type="EMBL" id="MCP1727102.1"/>
    </source>
</evidence>
<keyword evidence="5 9" id="KW-0028">Amino-acid biosynthesis</keyword>
<dbReference type="EC" id="5.3.1.24" evidence="3 9"/>
<gene>
    <name evidence="9" type="primary">trpF</name>
    <name evidence="11" type="ORF">J2T60_001067</name>
</gene>
<organism evidence="11 12">
    <name type="scientific">Natronospira proteinivora</name>
    <dbReference type="NCBI Taxonomy" id="1807133"/>
    <lineage>
        <taxon>Bacteria</taxon>
        <taxon>Pseudomonadati</taxon>
        <taxon>Pseudomonadota</taxon>
        <taxon>Gammaproteobacteria</taxon>
        <taxon>Natronospirales</taxon>
        <taxon>Natronospiraceae</taxon>
        <taxon>Natronospira</taxon>
    </lineage>
</organism>
<comment type="similarity">
    <text evidence="9">Belongs to the TrpF family.</text>
</comment>
<comment type="catalytic activity">
    <reaction evidence="1 9">
        <text>N-(5-phospho-beta-D-ribosyl)anthranilate = 1-(2-carboxyphenylamino)-1-deoxy-D-ribulose 5-phosphate</text>
        <dbReference type="Rhea" id="RHEA:21540"/>
        <dbReference type="ChEBI" id="CHEBI:18277"/>
        <dbReference type="ChEBI" id="CHEBI:58613"/>
        <dbReference type="EC" id="5.3.1.24"/>
    </reaction>
</comment>
<evidence type="ECO:0000256" key="8">
    <source>
        <dbReference type="ARBA" id="ARBA00023235"/>
    </source>
</evidence>
<keyword evidence="8 9" id="KW-0413">Isomerase</keyword>
<dbReference type="InterPro" id="IPR044643">
    <property type="entry name" value="TrpF_fam"/>
</dbReference>
<dbReference type="GO" id="GO:0004640">
    <property type="term" value="F:phosphoribosylanthranilate isomerase activity"/>
    <property type="evidence" value="ECO:0007669"/>
    <property type="project" value="UniProtKB-EC"/>
</dbReference>